<protein>
    <submittedName>
        <fullName evidence="3">Ribosome-binding protein 1</fullName>
    </submittedName>
</protein>
<feature type="compositionally biased region" description="Polar residues" evidence="2">
    <location>
        <begin position="491"/>
        <end position="509"/>
    </location>
</feature>
<feature type="compositionally biased region" description="Polar residues" evidence="2">
    <location>
        <begin position="524"/>
        <end position="550"/>
    </location>
</feature>
<feature type="coiled-coil region" evidence="1">
    <location>
        <begin position="823"/>
        <end position="850"/>
    </location>
</feature>
<evidence type="ECO:0000256" key="2">
    <source>
        <dbReference type="SAM" id="MobiDB-lite"/>
    </source>
</evidence>
<feature type="compositionally biased region" description="Basic and acidic residues" evidence="2">
    <location>
        <begin position="510"/>
        <end position="522"/>
    </location>
</feature>
<dbReference type="OrthoDB" id="10044771at2759"/>
<evidence type="ECO:0000313" key="3">
    <source>
        <dbReference type="EMBL" id="CDR94910.1"/>
    </source>
</evidence>
<feature type="compositionally biased region" description="Polar residues" evidence="2">
    <location>
        <begin position="559"/>
        <end position="575"/>
    </location>
</feature>
<dbReference type="STRING" id="5866.A0A061DB10"/>
<dbReference type="RefSeq" id="XP_012767096.1">
    <property type="nucleotide sequence ID" value="XM_012911642.1"/>
</dbReference>
<accession>A0A061DB10</accession>
<keyword evidence="4" id="KW-1185">Reference proteome</keyword>
<name>A0A061DB10_BABBI</name>
<organism evidence="3 4">
    <name type="scientific">Babesia bigemina</name>
    <dbReference type="NCBI Taxonomy" id="5866"/>
    <lineage>
        <taxon>Eukaryota</taxon>
        <taxon>Sar</taxon>
        <taxon>Alveolata</taxon>
        <taxon>Apicomplexa</taxon>
        <taxon>Aconoidasida</taxon>
        <taxon>Piroplasmida</taxon>
        <taxon>Babesiidae</taxon>
        <taxon>Babesia</taxon>
    </lineage>
</organism>
<dbReference type="EMBL" id="LK391708">
    <property type="protein sequence ID" value="CDR94910.1"/>
    <property type="molecule type" value="Genomic_DNA"/>
</dbReference>
<gene>
    <name evidence="3" type="ORF">BBBOND_0200670</name>
</gene>
<feature type="region of interest" description="Disordered" evidence="2">
    <location>
        <begin position="1401"/>
        <end position="1426"/>
    </location>
</feature>
<dbReference type="OMA" id="ERSADCA"/>
<feature type="compositionally biased region" description="Low complexity" evidence="2">
    <location>
        <begin position="579"/>
        <end position="609"/>
    </location>
</feature>
<evidence type="ECO:0000313" key="4">
    <source>
        <dbReference type="Proteomes" id="UP000033188"/>
    </source>
</evidence>
<evidence type="ECO:0000256" key="1">
    <source>
        <dbReference type="SAM" id="Coils"/>
    </source>
</evidence>
<dbReference type="KEGG" id="bbig:BBBOND_0200670"/>
<feature type="region of interest" description="Disordered" evidence="2">
    <location>
        <begin position="432"/>
        <end position="662"/>
    </location>
</feature>
<dbReference type="Proteomes" id="UP000033188">
    <property type="component" value="Chromosome 2"/>
</dbReference>
<feature type="compositionally biased region" description="Gly residues" evidence="2">
    <location>
        <begin position="625"/>
        <end position="635"/>
    </location>
</feature>
<reference evidence="4" key="1">
    <citation type="submission" date="2014-06" db="EMBL/GenBank/DDBJ databases">
        <authorList>
            <person name="Aslett M."/>
            <person name="De Silva N."/>
        </authorList>
    </citation>
    <scope>NUCLEOTIDE SEQUENCE [LARGE SCALE GENOMIC DNA]</scope>
    <source>
        <strain evidence="4">Bond</strain>
    </source>
</reference>
<feature type="region of interest" description="Disordered" evidence="2">
    <location>
        <begin position="704"/>
        <end position="729"/>
    </location>
</feature>
<feature type="compositionally biased region" description="Low complexity" evidence="2">
    <location>
        <begin position="1401"/>
        <end position="1411"/>
    </location>
</feature>
<feature type="region of interest" description="Disordered" evidence="2">
    <location>
        <begin position="1171"/>
        <end position="1203"/>
    </location>
</feature>
<dbReference type="VEuPathDB" id="PiroplasmaDB:BBBOND_0200670"/>
<proteinExistence type="predicted"/>
<dbReference type="GeneID" id="24563451"/>
<feature type="compositionally biased region" description="Acidic residues" evidence="2">
    <location>
        <begin position="432"/>
        <end position="451"/>
    </location>
</feature>
<keyword evidence="1" id="KW-0175">Coiled coil</keyword>
<sequence>MAAKGTSSVAAHGVKLDTLKDCLQFLEWLHDKKQDVARTRVAGRLKRLLDKNYKSVDLHRIEDALSQFLKNVSKFYKTLCDRVEYPKYTPTTTTPALNAVLECISKVLAVMYFLRYRVDAKFDKVGGGGWAQQPVGWVAQLARFDTQMIARLVSSGSEIDAYFIATVDNNTYGVIPGGFTAGELKQLSRGGYNQGSLMVGDLQNICEKHAGSGLQNYFLDVYSTSVIPKTGGTQISNVANALRLVRDFCGIFEKVRDKEDFAKHLYLRDRCIEFQALKDHCANLKVPLGNIFKPEAFSFTGYAREDKDLNIDTFSKKMASWFRKNLNAVKRELANIETFGSKKYPFFNNRTLRSGSGLRQQDKVKLTEYFTQNFFRYGFTFHGYDFTKWRNMYDVLKKDWDGVIEKLNREDDGLDKLVKILNGTMCQLRTEEVEDEEAKEELEIQDEDLSVEEDKPVATKTEAAKPVVTKAEAAKPTVSKTEATKTEAAKPTSTRAQTVENGNEQNQGLKSEEAQHQGKKAEGAQNQGKKGEGAQNQGKKTEGPDQNNGQSEEKFPSSPVAQAVQTHTSSDSSAGSELPGAHASSGGPGPVSQAGSADASQASDRAPQAGVGDSNTSRSQPAAIGGDGVGGGGSSGISNKCPGGKAPIQLWPNSDSKYCPSNVDTNKHEDVYKAWTPEPQITDKGAQYPKNSRITDSYRTTNQSIPHLLGSPRQHTAGPGTGRALYEPGEWRRRQGGRIAETDMPSLDVTGDPIVDSRDHQHDRLLAQRRKNDANRLNIQKLETQQKLAYEDKARIREIEKQKQNAYELWKQKETKGKDQKQYDKFSETLRRQNERNKKVAAELDKILKEGDPQRKKEAEWIKQREKEERRQQEGLRKYLGYLQKHRGDYAPIMGIPIPEPHDFAIDGEAVTTYNDTALKKRMDLSEMDYEKYLNSSRVQLQQRREDLKKRQKEADERYKINAQQIYKIDPKVISDVIIAIDEPNAKGLPGRMPPQVPALYSGTIGEAVEAPESQTKSSSQTPISHIEGHHVSDLSLAPLLIPPLLIGEPLALPPLSTDDFDMIAAKRDHDLRNMPHISGDAIDIPPNSVPTDNTQAVLVESDPSAFEPKGTLNPGFQNGRAVTDSQVSITLDDNIMAELTGVIGNTIKNETNKIPTIEVPDNMNAPISLPAQPIGYSIPNSNRDAPVQEPRPKFKPPDVSGSVTSGFISDVESWTKKEVMYNNIKRDLEAHKQALANDQDRRIKEAQRYGEGFKKMVHMHDDDRNQHLLDDVQESTEKLKFPSPRKLQDIVYPNEKPYVAPPVIETLPHDLQSTETTGDVSKTFIDVNDSESLPEVSLSVDILKHPPFQPLNDYDYGRTFMPLPVVAGGQLASTLDSPRLVSERSIPLFVNPHLCTNPWSVSTSTSSTDTPPTPTSPPPDTDHLPPPRTIREMLFWFVGLNQLGYIGVISEHMKSILKDINKGASQISDGLQVTGDPTELDASMVTAKLTEACLYSATVIYRMKHRDDYSAYKEFKFESVYSNLHYSPDPACLLCQLCDYVYACCHQLEFLKSQCERDKLSGGWQDCKYGSDIKTPSPLHSFLTDGWDSDFETHPFDPCNLCHKSRVRMGFGESDLPKIQQTGTTLSSILTPSCGGEGHDVLRYTKW</sequence>